<sequence>MASEGCRFESQAGHCDVPLSRVHPELLQYLSIL</sequence>
<dbReference type="AlphaFoldDB" id="A0A0E9PSA8"/>
<accession>A0A0E9PSA8</accession>
<reference evidence="1" key="2">
    <citation type="journal article" date="2015" name="Fish Shellfish Immunol.">
        <title>Early steps in the European eel (Anguilla anguilla)-Vibrio vulnificus interaction in the gills: Role of the RtxA13 toxin.</title>
        <authorList>
            <person name="Callol A."/>
            <person name="Pajuelo D."/>
            <person name="Ebbesson L."/>
            <person name="Teles M."/>
            <person name="MacKenzie S."/>
            <person name="Amaro C."/>
        </authorList>
    </citation>
    <scope>NUCLEOTIDE SEQUENCE</scope>
</reference>
<reference evidence="1" key="1">
    <citation type="submission" date="2014-11" db="EMBL/GenBank/DDBJ databases">
        <authorList>
            <person name="Amaro Gonzalez C."/>
        </authorList>
    </citation>
    <scope>NUCLEOTIDE SEQUENCE</scope>
</reference>
<proteinExistence type="predicted"/>
<evidence type="ECO:0000313" key="1">
    <source>
        <dbReference type="EMBL" id="JAH07182.1"/>
    </source>
</evidence>
<protein>
    <submittedName>
        <fullName evidence="1">Uncharacterized protein</fullName>
    </submittedName>
</protein>
<name>A0A0E9PSA8_ANGAN</name>
<dbReference type="EMBL" id="GBXM01051864">
    <property type="protein sequence ID" value="JAH56713.1"/>
    <property type="molecule type" value="Transcribed_RNA"/>
</dbReference>
<organism evidence="1">
    <name type="scientific">Anguilla anguilla</name>
    <name type="common">European freshwater eel</name>
    <name type="synonym">Muraena anguilla</name>
    <dbReference type="NCBI Taxonomy" id="7936"/>
    <lineage>
        <taxon>Eukaryota</taxon>
        <taxon>Metazoa</taxon>
        <taxon>Chordata</taxon>
        <taxon>Craniata</taxon>
        <taxon>Vertebrata</taxon>
        <taxon>Euteleostomi</taxon>
        <taxon>Actinopterygii</taxon>
        <taxon>Neopterygii</taxon>
        <taxon>Teleostei</taxon>
        <taxon>Anguilliformes</taxon>
        <taxon>Anguillidae</taxon>
        <taxon>Anguilla</taxon>
    </lineage>
</organism>
<dbReference type="EMBL" id="GBXM01101395">
    <property type="protein sequence ID" value="JAH07182.1"/>
    <property type="molecule type" value="Transcribed_RNA"/>
</dbReference>